<dbReference type="PANTHER" id="PTHR14269:SF62">
    <property type="entry name" value="CDP-DIACYLGLYCEROL--GLYCEROL-3-PHOSPHATE 3-PHOSPHATIDYLTRANSFERASE 1, CHLOROPLASTIC"/>
    <property type="match status" value="1"/>
</dbReference>
<evidence type="ECO:0000313" key="14">
    <source>
        <dbReference type="EMBL" id="NIH56853.1"/>
    </source>
</evidence>
<keyword evidence="4 11" id="KW-0808">Transferase</keyword>
<keyword evidence="6 13" id="KW-1133">Transmembrane helix</keyword>
<evidence type="ECO:0000256" key="13">
    <source>
        <dbReference type="SAM" id="Phobius"/>
    </source>
</evidence>
<dbReference type="PIRSF" id="PIRSF000847">
    <property type="entry name" value="Phos_ph_gly_syn"/>
    <property type="match status" value="1"/>
</dbReference>
<organism evidence="14 15">
    <name type="scientific">Brooklawnia cerclae</name>
    <dbReference type="NCBI Taxonomy" id="349934"/>
    <lineage>
        <taxon>Bacteria</taxon>
        <taxon>Bacillati</taxon>
        <taxon>Actinomycetota</taxon>
        <taxon>Actinomycetes</taxon>
        <taxon>Propionibacteriales</taxon>
        <taxon>Propionibacteriaceae</taxon>
        <taxon>Brooklawnia</taxon>
    </lineage>
</organism>
<dbReference type="EMBL" id="JAAMOZ010000001">
    <property type="protein sequence ID" value="NIH56853.1"/>
    <property type="molecule type" value="Genomic_DNA"/>
</dbReference>
<accession>A0ABX0SEM0</accession>
<proteinExistence type="inferred from homology"/>
<reference evidence="14 15" key="1">
    <citation type="submission" date="2020-02" db="EMBL/GenBank/DDBJ databases">
        <title>Sequencing the genomes of 1000 actinobacteria strains.</title>
        <authorList>
            <person name="Klenk H.-P."/>
        </authorList>
    </citation>
    <scope>NUCLEOTIDE SEQUENCE [LARGE SCALE GENOMIC DNA]</scope>
    <source>
        <strain evidence="14 15">DSM 19609</strain>
    </source>
</reference>
<dbReference type="GO" id="GO:0043337">
    <property type="term" value="F:cardiolipin synthase (CMP-forming)"/>
    <property type="evidence" value="ECO:0007669"/>
    <property type="project" value="UniProtKB-EC"/>
</dbReference>
<dbReference type="InterPro" id="IPR050324">
    <property type="entry name" value="CDP-alcohol_PTase-I"/>
</dbReference>
<evidence type="ECO:0000256" key="3">
    <source>
        <dbReference type="ARBA" id="ARBA00022516"/>
    </source>
</evidence>
<keyword evidence="8 13" id="KW-0472">Membrane</keyword>
<keyword evidence="10" id="KW-1208">Phospholipid metabolism</keyword>
<protein>
    <submittedName>
        <fullName evidence="14">Cardiolipin synthase</fullName>
        <ecNumber evidence="14">2.7.8.41</ecNumber>
    </submittedName>
</protein>
<comment type="similarity">
    <text evidence="2 11">Belongs to the CDP-alcohol phosphatidyltransferase class-I family.</text>
</comment>
<dbReference type="InterPro" id="IPR048254">
    <property type="entry name" value="CDP_ALCOHOL_P_TRANSF_CS"/>
</dbReference>
<feature type="transmembrane region" description="Helical" evidence="13">
    <location>
        <begin position="35"/>
        <end position="55"/>
    </location>
</feature>
<evidence type="ECO:0000256" key="11">
    <source>
        <dbReference type="RuleBase" id="RU003750"/>
    </source>
</evidence>
<keyword evidence="5 13" id="KW-0812">Transmembrane</keyword>
<keyword evidence="9" id="KW-0594">Phospholipid biosynthesis</keyword>
<gene>
    <name evidence="14" type="ORF">FB473_001498</name>
</gene>
<evidence type="ECO:0000256" key="2">
    <source>
        <dbReference type="ARBA" id="ARBA00010441"/>
    </source>
</evidence>
<sequence>MADNEQGCATAGADPSGQPAVALTPEHQVDTHRVWTVPNVLSFLRLIGVPFFFVLIMQYRDFAAIIFLAIASFTDLIDGRIARRFHQISELGEMLDPAADRLYILATVLGLAVRGIIPWWLLALLVGRDLMILLLVPALRSRGYTSLPVNFIGKAATFCLLYALPLVLLGAGPWVFSLPAKVLGWAMGIWGTFLYWWAGFLYVKQTRQILAAQPALRKGPA</sequence>
<feature type="transmembrane region" description="Helical" evidence="13">
    <location>
        <begin position="62"/>
        <end position="82"/>
    </location>
</feature>
<feature type="region of interest" description="Disordered" evidence="12">
    <location>
        <begin position="1"/>
        <end position="20"/>
    </location>
</feature>
<dbReference type="Gene3D" id="1.20.120.1760">
    <property type="match status" value="1"/>
</dbReference>
<dbReference type="Proteomes" id="UP000749311">
    <property type="component" value="Unassembled WGS sequence"/>
</dbReference>
<evidence type="ECO:0000256" key="8">
    <source>
        <dbReference type="ARBA" id="ARBA00023136"/>
    </source>
</evidence>
<evidence type="ECO:0000256" key="5">
    <source>
        <dbReference type="ARBA" id="ARBA00022692"/>
    </source>
</evidence>
<comment type="caution">
    <text evidence="14">The sequence shown here is derived from an EMBL/GenBank/DDBJ whole genome shotgun (WGS) entry which is preliminary data.</text>
</comment>
<dbReference type="EC" id="2.7.8.41" evidence="14"/>
<dbReference type="InterPro" id="IPR004570">
    <property type="entry name" value="Phosphatidylglycerol_P_synth"/>
</dbReference>
<evidence type="ECO:0000256" key="4">
    <source>
        <dbReference type="ARBA" id="ARBA00022679"/>
    </source>
</evidence>
<evidence type="ECO:0000256" key="6">
    <source>
        <dbReference type="ARBA" id="ARBA00022989"/>
    </source>
</evidence>
<dbReference type="PROSITE" id="PS00379">
    <property type="entry name" value="CDP_ALCOHOL_P_TRANSF"/>
    <property type="match status" value="1"/>
</dbReference>
<evidence type="ECO:0000313" key="15">
    <source>
        <dbReference type="Proteomes" id="UP000749311"/>
    </source>
</evidence>
<dbReference type="InterPro" id="IPR000462">
    <property type="entry name" value="CDP-OH_P_trans"/>
</dbReference>
<feature type="transmembrane region" description="Helical" evidence="13">
    <location>
        <begin position="102"/>
        <end position="126"/>
    </location>
</feature>
<keyword evidence="7" id="KW-0443">Lipid metabolism</keyword>
<dbReference type="InterPro" id="IPR043130">
    <property type="entry name" value="CDP-OH_PTrfase_TM_dom"/>
</dbReference>
<evidence type="ECO:0000256" key="1">
    <source>
        <dbReference type="ARBA" id="ARBA00004141"/>
    </source>
</evidence>
<feature type="transmembrane region" description="Helical" evidence="13">
    <location>
        <begin position="182"/>
        <end position="203"/>
    </location>
</feature>
<keyword evidence="15" id="KW-1185">Reference proteome</keyword>
<evidence type="ECO:0000256" key="12">
    <source>
        <dbReference type="SAM" id="MobiDB-lite"/>
    </source>
</evidence>
<keyword evidence="3" id="KW-0444">Lipid biosynthesis</keyword>
<name>A0ABX0SEM0_9ACTN</name>
<dbReference type="PANTHER" id="PTHR14269">
    <property type="entry name" value="CDP-DIACYLGLYCEROL--GLYCEROL-3-PHOSPHATE 3-PHOSPHATIDYLTRANSFERASE-RELATED"/>
    <property type="match status" value="1"/>
</dbReference>
<evidence type="ECO:0000256" key="9">
    <source>
        <dbReference type="ARBA" id="ARBA00023209"/>
    </source>
</evidence>
<comment type="subcellular location">
    <subcellularLocation>
        <location evidence="1">Membrane</location>
        <topology evidence="1">Multi-pass membrane protein</topology>
    </subcellularLocation>
</comment>
<feature type="transmembrane region" description="Helical" evidence="13">
    <location>
        <begin position="147"/>
        <end position="176"/>
    </location>
</feature>
<evidence type="ECO:0000256" key="7">
    <source>
        <dbReference type="ARBA" id="ARBA00023098"/>
    </source>
</evidence>
<evidence type="ECO:0000256" key="10">
    <source>
        <dbReference type="ARBA" id="ARBA00023264"/>
    </source>
</evidence>
<dbReference type="Pfam" id="PF01066">
    <property type="entry name" value="CDP-OH_P_transf"/>
    <property type="match status" value="1"/>
</dbReference>